<accession>A0A9K3NB92</accession>
<proteinExistence type="predicted"/>
<protein>
    <recommendedName>
        <fullName evidence="3">Retrotransposon gag domain-containing protein</fullName>
    </recommendedName>
</protein>
<dbReference type="AlphaFoldDB" id="A0A9K3NB92"/>
<dbReference type="Gramene" id="mRNA:HanXRQr2_Chr08g0322041">
    <property type="protein sequence ID" value="mRNA:HanXRQr2_Chr08g0322041"/>
    <property type="gene ID" value="HanXRQr2_Chr08g0322041"/>
</dbReference>
<gene>
    <name evidence="1" type="ORF">HanXRQr2_Chr08g0322041</name>
</gene>
<evidence type="ECO:0000313" key="1">
    <source>
        <dbReference type="EMBL" id="KAF5793896.1"/>
    </source>
</evidence>
<name>A0A9K3NB92_HELAN</name>
<evidence type="ECO:0000313" key="2">
    <source>
        <dbReference type="Proteomes" id="UP000215914"/>
    </source>
</evidence>
<organism evidence="1 2">
    <name type="scientific">Helianthus annuus</name>
    <name type="common">Common sunflower</name>
    <dbReference type="NCBI Taxonomy" id="4232"/>
    <lineage>
        <taxon>Eukaryota</taxon>
        <taxon>Viridiplantae</taxon>
        <taxon>Streptophyta</taxon>
        <taxon>Embryophyta</taxon>
        <taxon>Tracheophyta</taxon>
        <taxon>Spermatophyta</taxon>
        <taxon>Magnoliopsida</taxon>
        <taxon>eudicotyledons</taxon>
        <taxon>Gunneridae</taxon>
        <taxon>Pentapetalae</taxon>
        <taxon>asterids</taxon>
        <taxon>campanulids</taxon>
        <taxon>Asterales</taxon>
        <taxon>Asteraceae</taxon>
        <taxon>Asteroideae</taxon>
        <taxon>Heliantheae alliance</taxon>
        <taxon>Heliantheae</taxon>
        <taxon>Helianthus</taxon>
    </lineage>
</organism>
<keyword evidence="2" id="KW-1185">Reference proteome</keyword>
<reference evidence="1" key="1">
    <citation type="journal article" date="2017" name="Nature">
        <title>The sunflower genome provides insights into oil metabolism, flowering and Asterid evolution.</title>
        <authorList>
            <person name="Badouin H."/>
            <person name="Gouzy J."/>
            <person name="Grassa C.J."/>
            <person name="Murat F."/>
            <person name="Staton S.E."/>
            <person name="Cottret L."/>
            <person name="Lelandais-Briere C."/>
            <person name="Owens G.L."/>
            <person name="Carrere S."/>
            <person name="Mayjonade B."/>
            <person name="Legrand L."/>
            <person name="Gill N."/>
            <person name="Kane N.C."/>
            <person name="Bowers J.E."/>
            <person name="Hubner S."/>
            <person name="Bellec A."/>
            <person name="Berard A."/>
            <person name="Berges H."/>
            <person name="Blanchet N."/>
            <person name="Boniface M.C."/>
            <person name="Brunel D."/>
            <person name="Catrice O."/>
            <person name="Chaidir N."/>
            <person name="Claudel C."/>
            <person name="Donnadieu C."/>
            <person name="Faraut T."/>
            <person name="Fievet G."/>
            <person name="Helmstetter N."/>
            <person name="King M."/>
            <person name="Knapp S.J."/>
            <person name="Lai Z."/>
            <person name="Le Paslier M.C."/>
            <person name="Lippi Y."/>
            <person name="Lorenzon L."/>
            <person name="Mandel J.R."/>
            <person name="Marage G."/>
            <person name="Marchand G."/>
            <person name="Marquand E."/>
            <person name="Bret-Mestries E."/>
            <person name="Morien E."/>
            <person name="Nambeesan S."/>
            <person name="Nguyen T."/>
            <person name="Pegot-Espagnet P."/>
            <person name="Pouilly N."/>
            <person name="Raftis F."/>
            <person name="Sallet E."/>
            <person name="Schiex T."/>
            <person name="Thomas J."/>
            <person name="Vandecasteele C."/>
            <person name="Vares D."/>
            <person name="Vear F."/>
            <person name="Vautrin S."/>
            <person name="Crespi M."/>
            <person name="Mangin B."/>
            <person name="Burke J.M."/>
            <person name="Salse J."/>
            <person name="Munos S."/>
            <person name="Vincourt P."/>
            <person name="Rieseberg L.H."/>
            <person name="Langlade N.B."/>
        </authorList>
    </citation>
    <scope>NUCLEOTIDE SEQUENCE</scope>
    <source>
        <tissue evidence="1">Leaves</tissue>
    </source>
</reference>
<dbReference type="Proteomes" id="UP000215914">
    <property type="component" value="Unassembled WGS sequence"/>
</dbReference>
<sequence>MLQIGMTTLVSQMTEINNKLGNDRFGGFQEQRMVRTGRLDFPKFSGSEVEGWIIRCNHFFTVDKTPEYAKVYYAVINLEGPALEWHQGYVESQNRSVEEITWDEYSRSAINRFSESTSCFLSLPSVAGFMSLNMEQHPGFLLLNMEQQVEDATMDKAVKVASMDNSFFSPIVCKPTNESDKEIDDVEFEASNGGHKDISSSFEDSQQASICESFYELAKVSKFKRLDKRANALKTWKWDEVIQIDSETEDEEEDVTPVIKRAKHAFVVESKVVG</sequence>
<dbReference type="EMBL" id="MNCJ02000323">
    <property type="protein sequence ID" value="KAF5793896.1"/>
    <property type="molecule type" value="Genomic_DNA"/>
</dbReference>
<reference evidence="1" key="2">
    <citation type="submission" date="2020-06" db="EMBL/GenBank/DDBJ databases">
        <title>Helianthus annuus Genome sequencing and assembly Release 2.</title>
        <authorList>
            <person name="Gouzy J."/>
            <person name="Langlade N."/>
            <person name="Munos S."/>
        </authorList>
    </citation>
    <scope>NUCLEOTIDE SEQUENCE</scope>
    <source>
        <tissue evidence="1">Leaves</tissue>
    </source>
</reference>
<comment type="caution">
    <text evidence="1">The sequence shown here is derived from an EMBL/GenBank/DDBJ whole genome shotgun (WGS) entry which is preliminary data.</text>
</comment>
<evidence type="ECO:0008006" key="3">
    <source>
        <dbReference type="Google" id="ProtNLM"/>
    </source>
</evidence>